<dbReference type="InterPro" id="IPR011990">
    <property type="entry name" value="TPR-like_helical_dom_sf"/>
</dbReference>
<sequence length="786" mass="89856">MLSFLSRRSIQSPLRILRMHERSLNTFPSPTSVHIVCWNPLEHTRFRVSEPSPGSQSASQDAIEHDARKVEREHLRDRQGVTIPRESNYERSAFQRHAIEQLNTLLCLADAGDGNGSGETSDLSSGIWKAYCSAKRSVPGLLSEIPDRGWDVLWATQTSSDSLSRTRGMNLDKLRDDMGTVGKLSTVGMRVAYLEDLFMHGGEEQALKEWEEDYAGAGPRLRQDYKPEHLELGAKLYALDGKADRAREIMDELFELYPLWNPSVMMHVFRVHTDTDSVQHRTTAWKIYTKMRELMLQSLTLDHYDAWFVGFLESQNVRYAQLVFRDMIKGGFLATSLSPNDVDKTLKRFHLLSRTGTDIDKMTRICLQAITLLPPAYHLYIFGHWMGTAVKWKAPGVATQIIEMIFTRGYRPTTTHFNLLLKALFRTKELQQITKAENIGWRMIEATRVALPGARINKTTARSIYNAEIPKPTFNKDVDQEASQKVPQADVTTFAIIMQHHGDRDQWEFVDYLLRRLKESNTRPNARLMNVLINNASRKGSFSEVWKIYKSLTDATDGLPGVFPDGASIRLIWRALRLALSNEATRDDINLPTPRQLLAETIEWWKRCRGRHDAESYRTGLAGDDKTAIIKLVIHCFSYTQDLAGSLVALHVLRQHFYIFPTDEIAEILQKQAAWVDMGHEAPSVRLQYNLSKMNEETLVRLARIWDILVEQRQQRLGHTGDKQQYAHLSDKEIGDLGLDLLSEFVRVIMKRTYEPAVVEEMIQQAKEELGVPDMSTGDLNAFEVA</sequence>
<evidence type="ECO:0000313" key="3">
    <source>
        <dbReference type="Proteomes" id="UP000799753"/>
    </source>
</evidence>
<dbReference type="OrthoDB" id="185373at2759"/>
<dbReference type="Gene3D" id="1.25.40.10">
    <property type="entry name" value="Tetratricopeptide repeat domain"/>
    <property type="match status" value="1"/>
</dbReference>
<protein>
    <recommendedName>
        <fullName evidence="4">Pentatricopeptide repeat protein</fullName>
    </recommendedName>
</protein>
<evidence type="ECO:0000313" key="2">
    <source>
        <dbReference type="EMBL" id="KAF2634923.1"/>
    </source>
</evidence>
<feature type="region of interest" description="Disordered" evidence="1">
    <location>
        <begin position="48"/>
        <end position="73"/>
    </location>
</feature>
<keyword evidence="3" id="KW-1185">Reference proteome</keyword>
<reference evidence="2" key="1">
    <citation type="journal article" date="2020" name="Stud. Mycol.">
        <title>101 Dothideomycetes genomes: a test case for predicting lifestyles and emergence of pathogens.</title>
        <authorList>
            <person name="Haridas S."/>
            <person name="Albert R."/>
            <person name="Binder M."/>
            <person name="Bloem J."/>
            <person name="Labutti K."/>
            <person name="Salamov A."/>
            <person name="Andreopoulos B."/>
            <person name="Baker S."/>
            <person name="Barry K."/>
            <person name="Bills G."/>
            <person name="Bluhm B."/>
            <person name="Cannon C."/>
            <person name="Castanera R."/>
            <person name="Culley D."/>
            <person name="Daum C."/>
            <person name="Ezra D."/>
            <person name="Gonzalez J."/>
            <person name="Henrissat B."/>
            <person name="Kuo A."/>
            <person name="Liang C."/>
            <person name="Lipzen A."/>
            <person name="Lutzoni F."/>
            <person name="Magnuson J."/>
            <person name="Mondo S."/>
            <person name="Nolan M."/>
            <person name="Ohm R."/>
            <person name="Pangilinan J."/>
            <person name="Park H.-J."/>
            <person name="Ramirez L."/>
            <person name="Alfaro M."/>
            <person name="Sun H."/>
            <person name="Tritt A."/>
            <person name="Yoshinaga Y."/>
            <person name="Zwiers L.-H."/>
            <person name="Turgeon B."/>
            <person name="Goodwin S."/>
            <person name="Spatafora J."/>
            <person name="Crous P."/>
            <person name="Grigoriev I."/>
        </authorList>
    </citation>
    <scope>NUCLEOTIDE SEQUENCE</scope>
    <source>
        <strain evidence="2">CBS 473.64</strain>
    </source>
</reference>
<evidence type="ECO:0008006" key="4">
    <source>
        <dbReference type="Google" id="ProtNLM"/>
    </source>
</evidence>
<evidence type="ECO:0000256" key="1">
    <source>
        <dbReference type="SAM" id="MobiDB-lite"/>
    </source>
</evidence>
<name>A0A6A6RIS5_9PLEO</name>
<proteinExistence type="predicted"/>
<dbReference type="AlphaFoldDB" id="A0A6A6RIS5"/>
<feature type="compositionally biased region" description="Basic and acidic residues" evidence="1">
    <location>
        <begin position="62"/>
        <end position="73"/>
    </location>
</feature>
<organism evidence="2 3">
    <name type="scientific">Massarina eburnea CBS 473.64</name>
    <dbReference type="NCBI Taxonomy" id="1395130"/>
    <lineage>
        <taxon>Eukaryota</taxon>
        <taxon>Fungi</taxon>
        <taxon>Dikarya</taxon>
        <taxon>Ascomycota</taxon>
        <taxon>Pezizomycotina</taxon>
        <taxon>Dothideomycetes</taxon>
        <taxon>Pleosporomycetidae</taxon>
        <taxon>Pleosporales</taxon>
        <taxon>Massarineae</taxon>
        <taxon>Massarinaceae</taxon>
        <taxon>Massarina</taxon>
    </lineage>
</organism>
<accession>A0A6A6RIS5</accession>
<dbReference type="EMBL" id="MU006812">
    <property type="protein sequence ID" value="KAF2634923.1"/>
    <property type="molecule type" value="Genomic_DNA"/>
</dbReference>
<dbReference type="Proteomes" id="UP000799753">
    <property type="component" value="Unassembled WGS sequence"/>
</dbReference>
<gene>
    <name evidence="2" type="ORF">P280DRAFT_474221</name>
</gene>